<dbReference type="Proteomes" id="UP001165160">
    <property type="component" value="Unassembled WGS sequence"/>
</dbReference>
<comment type="caution">
    <text evidence="4">The sequence shown here is derived from an EMBL/GenBank/DDBJ whole genome shotgun (WGS) entry which is preliminary data.</text>
</comment>
<protein>
    <recommendedName>
        <fullName evidence="6">Protein kinase domain-containing protein</fullName>
    </recommendedName>
</protein>
<evidence type="ECO:0000256" key="3">
    <source>
        <dbReference type="SAM" id="SignalP"/>
    </source>
</evidence>
<dbReference type="AlphaFoldDB" id="A0A9W7FMG5"/>
<keyword evidence="3" id="KW-0732">Signal</keyword>
<evidence type="ECO:0000256" key="2">
    <source>
        <dbReference type="SAM" id="Coils"/>
    </source>
</evidence>
<name>A0A9W7FMG5_9STRA</name>
<feature type="coiled-coil region" evidence="2">
    <location>
        <begin position="346"/>
        <end position="395"/>
    </location>
</feature>
<feature type="signal peptide" evidence="3">
    <location>
        <begin position="1"/>
        <end position="26"/>
    </location>
</feature>
<proteinExistence type="inferred from homology"/>
<evidence type="ECO:0000256" key="1">
    <source>
        <dbReference type="ARBA" id="ARBA00038211"/>
    </source>
</evidence>
<accession>A0A9W7FMG5</accession>
<dbReference type="EMBL" id="BRXX01000518">
    <property type="protein sequence ID" value="GMI15369.1"/>
    <property type="molecule type" value="Genomic_DNA"/>
</dbReference>
<keyword evidence="2" id="KW-0175">Coiled coil</keyword>
<dbReference type="GO" id="GO:0005737">
    <property type="term" value="C:cytoplasm"/>
    <property type="evidence" value="ECO:0007669"/>
    <property type="project" value="TreeGrafter"/>
</dbReference>
<dbReference type="SUPFAM" id="SSF56112">
    <property type="entry name" value="Protein kinase-like (PK-like)"/>
    <property type="match status" value="1"/>
</dbReference>
<sequence length="397" mass="44826">MRQKTTIWRISPLAFLVFLLFRPLYSFSVPSSTSNNHPSNNHRLHRTLLPSLPPPPLLSSTLSSLNLSPYTPTPLTSGFCNAVYLIHSPSKPPTVCKLFSPMAKKRGLNLGAVDKLSSDLKIGPNVLYVTNEIVVSEYVQGVTLEEKDVHGVNGRFGDGRELCCEVGGLISRFHNLKGREGVRERVKDSGGWKYSLERMASMVSENPSLESRVSLQPGTLRTEVSKIIQVLERTMEEENVVLCHGDLKPSNVMVSKTSDKKISAKLIDFELSGVGWRGFDLYKMFRTRGEGSVQNMKTFVESYLDCEGECKVELTELLVEEATLFEPVTWLEAGVFFLYAIGEGRDDLTNEEIVEWEKEMEELAKDRIGEYMRAVEGWEGRVEEWRKRVNEIKGRLN</sequence>
<dbReference type="Pfam" id="PF01633">
    <property type="entry name" value="Choline_kinase"/>
    <property type="match status" value="1"/>
</dbReference>
<dbReference type="GO" id="GO:0006646">
    <property type="term" value="P:phosphatidylethanolamine biosynthetic process"/>
    <property type="evidence" value="ECO:0007669"/>
    <property type="project" value="TreeGrafter"/>
</dbReference>
<feature type="chain" id="PRO_5040720269" description="Protein kinase domain-containing protein" evidence="3">
    <location>
        <begin position="27"/>
        <end position="397"/>
    </location>
</feature>
<dbReference type="InterPro" id="IPR011009">
    <property type="entry name" value="Kinase-like_dom_sf"/>
</dbReference>
<evidence type="ECO:0000313" key="5">
    <source>
        <dbReference type="Proteomes" id="UP001165160"/>
    </source>
</evidence>
<reference evidence="5" key="1">
    <citation type="journal article" date="2023" name="Commun. Biol.">
        <title>Genome analysis of Parmales, the sister group of diatoms, reveals the evolutionary specialization of diatoms from phago-mixotrophs to photoautotrophs.</title>
        <authorList>
            <person name="Ban H."/>
            <person name="Sato S."/>
            <person name="Yoshikawa S."/>
            <person name="Yamada K."/>
            <person name="Nakamura Y."/>
            <person name="Ichinomiya M."/>
            <person name="Sato N."/>
            <person name="Blanc-Mathieu R."/>
            <person name="Endo H."/>
            <person name="Kuwata A."/>
            <person name="Ogata H."/>
        </authorList>
    </citation>
    <scope>NUCLEOTIDE SEQUENCE [LARGE SCALE GENOMIC DNA]</scope>
    <source>
        <strain evidence="5">NIES 3699</strain>
    </source>
</reference>
<comment type="similarity">
    <text evidence="1">Belongs to the choline/ethanolamine kinase family.</text>
</comment>
<dbReference type="GO" id="GO:0004305">
    <property type="term" value="F:ethanolamine kinase activity"/>
    <property type="evidence" value="ECO:0007669"/>
    <property type="project" value="TreeGrafter"/>
</dbReference>
<evidence type="ECO:0000313" key="4">
    <source>
        <dbReference type="EMBL" id="GMI15369.1"/>
    </source>
</evidence>
<keyword evidence="5" id="KW-1185">Reference proteome</keyword>
<gene>
    <name evidence="4" type="ORF">TrVE_jg2733</name>
</gene>
<dbReference type="PANTHER" id="PTHR22603">
    <property type="entry name" value="CHOLINE/ETHANOALAMINE KINASE"/>
    <property type="match status" value="1"/>
</dbReference>
<organism evidence="4 5">
    <name type="scientific">Triparma verrucosa</name>
    <dbReference type="NCBI Taxonomy" id="1606542"/>
    <lineage>
        <taxon>Eukaryota</taxon>
        <taxon>Sar</taxon>
        <taxon>Stramenopiles</taxon>
        <taxon>Ochrophyta</taxon>
        <taxon>Bolidophyceae</taxon>
        <taxon>Parmales</taxon>
        <taxon>Triparmaceae</taxon>
        <taxon>Triparma</taxon>
    </lineage>
</organism>
<dbReference type="PANTHER" id="PTHR22603:SF93">
    <property type="entry name" value="RE24176P"/>
    <property type="match status" value="1"/>
</dbReference>
<evidence type="ECO:0008006" key="6">
    <source>
        <dbReference type="Google" id="ProtNLM"/>
    </source>
</evidence>
<dbReference type="GO" id="GO:0004103">
    <property type="term" value="F:choline kinase activity"/>
    <property type="evidence" value="ECO:0007669"/>
    <property type="project" value="TreeGrafter"/>
</dbReference>
<dbReference type="Gene3D" id="3.90.1200.10">
    <property type="match status" value="1"/>
</dbReference>